<organism evidence="3 4">
    <name type="scientific">Podila minutissima</name>
    <dbReference type="NCBI Taxonomy" id="64525"/>
    <lineage>
        <taxon>Eukaryota</taxon>
        <taxon>Fungi</taxon>
        <taxon>Fungi incertae sedis</taxon>
        <taxon>Mucoromycota</taxon>
        <taxon>Mortierellomycotina</taxon>
        <taxon>Mortierellomycetes</taxon>
        <taxon>Mortierellales</taxon>
        <taxon>Mortierellaceae</taxon>
        <taxon>Podila</taxon>
    </lineage>
</organism>
<evidence type="ECO:0000256" key="2">
    <source>
        <dbReference type="SAM" id="SignalP"/>
    </source>
</evidence>
<evidence type="ECO:0000313" key="3">
    <source>
        <dbReference type="EMBL" id="KAF9337727.1"/>
    </source>
</evidence>
<reference evidence="3" key="1">
    <citation type="journal article" date="2020" name="Fungal Divers.">
        <title>Resolving the Mortierellaceae phylogeny through synthesis of multi-gene phylogenetics and phylogenomics.</title>
        <authorList>
            <person name="Vandepol N."/>
            <person name="Liber J."/>
            <person name="Desiro A."/>
            <person name="Na H."/>
            <person name="Kennedy M."/>
            <person name="Barry K."/>
            <person name="Grigoriev I.V."/>
            <person name="Miller A.N."/>
            <person name="O'Donnell K."/>
            <person name="Stajich J.E."/>
            <person name="Bonito G."/>
        </authorList>
    </citation>
    <scope>NUCLEOTIDE SEQUENCE</scope>
    <source>
        <strain evidence="3">NVP1</strain>
    </source>
</reference>
<gene>
    <name evidence="3" type="ORF">BG006_003086</name>
</gene>
<dbReference type="AlphaFoldDB" id="A0A9P5SX62"/>
<feature type="signal peptide" evidence="2">
    <location>
        <begin position="1"/>
        <end position="20"/>
    </location>
</feature>
<feature type="compositionally biased region" description="Polar residues" evidence="1">
    <location>
        <begin position="93"/>
        <end position="117"/>
    </location>
</feature>
<feature type="region of interest" description="Disordered" evidence="1">
    <location>
        <begin position="93"/>
        <end position="168"/>
    </location>
</feature>
<evidence type="ECO:0008006" key="5">
    <source>
        <dbReference type="Google" id="ProtNLM"/>
    </source>
</evidence>
<evidence type="ECO:0000256" key="1">
    <source>
        <dbReference type="SAM" id="MobiDB-lite"/>
    </source>
</evidence>
<accession>A0A9P5SX62</accession>
<keyword evidence="4" id="KW-1185">Reference proteome</keyword>
<dbReference type="EMBL" id="JAAAUY010000018">
    <property type="protein sequence ID" value="KAF9337727.1"/>
    <property type="molecule type" value="Genomic_DNA"/>
</dbReference>
<proteinExistence type="predicted"/>
<evidence type="ECO:0000313" key="4">
    <source>
        <dbReference type="Proteomes" id="UP000696485"/>
    </source>
</evidence>
<dbReference type="Proteomes" id="UP000696485">
    <property type="component" value="Unassembled WGS sequence"/>
</dbReference>
<protein>
    <recommendedName>
        <fullName evidence="5">LysM domain-containing protein</fullName>
    </recommendedName>
</protein>
<keyword evidence="2" id="KW-0732">Signal</keyword>
<name>A0A9P5SX62_9FUNG</name>
<sequence>MRITLLALAAVAILAQQALAEPSVPIPGCLETFKIPSYTEGGCMLLAQEKGITFQNLLDWNTCLRRDCLNLDVENDICVKGPLKMGPAITCKHATNSNKPTTQAATTNADSKPQSKATRPLYPNMVPPKAAQQQQPPKPMAEGPNAESVSSPVPGGASLAPNPPSVLG</sequence>
<comment type="caution">
    <text evidence="3">The sequence shown here is derived from an EMBL/GenBank/DDBJ whole genome shotgun (WGS) entry which is preliminary data.</text>
</comment>
<feature type="chain" id="PRO_5040398790" description="LysM domain-containing protein" evidence="2">
    <location>
        <begin position="21"/>
        <end position="168"/>
    </location>
</feature>